<sequence length="253" mass="29184">MSKSNSKKEIFSLRQEFHQALEKSGFIEEICLSQDEYIEILETKKSDLKKVVINHLQLSSKNDKNISTEVDKIWVINLEKELPGISASGKTPEKAILVLQRKVDDAGKILNYHLQICLVELKASLQAKKDKESTLKQIAGKFQSGMNRIYMLLTLNNHANPQKNYQNAQIFVQFRGIIFYNRNEIEDSDIVKENEPDYNLSESTLYKILSQSTTSNLLTLETLLEERDKIVVRFIKNPNQNQNYITIGLKYLL</sequence>
<dbReference type="EMBL" id="MVGR01000004">
    <property type="protein sequence ID" value="OPF17079.1"/>
    <property type="molecule type" value="Genomic_DNA"/>
</dbReference>
<dbReference type="Proteomes" id="UP000189835">
    <property type="component" value="Unassembled WGS sequence"/>
</dbReference>
<comment type="caution">
    <text evidence="1">The sequence shown here is derived from an EMBL/GenBank/DDBJ whole genome shotgun (WGS) entry which is preliminary data.</text>
</comment>
<dbReference type="RefSeq" id="WP_079207970.1">
    <property type="nucleotide sequence ID" value="NZ_MVGR01000004.1"/>
</dbReference>
<proteinExistence type="predicted"/>
<evidence type="ECO:0000313" key="2">
    <source>
        <dbReference type="Proteomes" id="UP000189835"/>
    </source>
</evidence>
<name>A0A1V4BS94_MICAE</name>
<evidence type="ECO:0000313" key="1">
    <source>
        <dbReference type="EMBL" id="OPF17079.1"/>
    </source>
</evidence>
<accession>A0A1V4BS94</accession>
<reference evidence="1 2" key="1">
    <citation type="submission" date="2017-02" db="EMBL/GenBank/DDBJ databases">
        <title>Genome sequence of Microcystis aeruginosa KW.</title>
        <authorList>
            <person name="Oh H.-M."/>
            <person name="Ahn C.-Y."/>
            <person name="Jeong H."/>
            <person name="Srivastava A."/>
            <person name="Lee H.-G."/>
            <person name="Kang S.-R."/>
        </authorList>
    </citation>
    <scope>NUCLEOTIDE SEQUENCE [LARGE SCALE GENOMIC DNA]</scope>
    <source>
        <strain evidence="1 2">KW</strain>
    </source>
</reference>
<dbReference type="AlphaFoldDB" id="A0A1V4BS94"/>
<protein>
    <submittedName>
        <fullName evidence="1">Uncharacterized protein</fullName>
    </submittedName>
</protein>
<gene>
    <name evidence="1" type="ORF">B1L04_13420</name>
</gene>
<organism evidence="1 2">
    <name type="scientific">Microcystis aeruginosa KW</name>
    <dbReference type="NCBI Taxonomy" id="1960155"/>
    <lineage>
        <taxon>Bacteria</taxon>
        <taxon>Bacillati</taxon>
        <taxon>Cyanobacteriota</taxon>
        <taxon>Cyanophyceae</taxon>
        <taxon>Oscillatoriophycideae</taxon>
        <taxon>Chroococcales</taxon>
        <taxon>Microcystaceae</taxon>
        <taxon>Microcystis</taxon>
    </lineage>
</organism>